<name>Q1QSW1_CHRI1</name>
<dbReference type="Proteomes" id="UP000000239">
    <property type="component" value="Chromosome"/>
</dbReference>
<organism evidence="1 2">
    <name type="scientific">Chromohalobacter israelensis (strain ATCC BAA-138 / DSM 3043 / CIP 106854 / NCIMB 13768 / 1H11)</name>
    <name type="common">Chromohalobacter salexigens</name>
    <dbReference type="NCBI Taxonomy" id="290398"/>
    <lineage>
        <taxon>Bacteria</taxon>
        <taxon>Pseudomonadati</taxon>
        <taxon>Pseudomonadota</taxon>
        <taxon>Gammaproteobacteria</taxon>
        <taxon>Oceanospirillales</taxon>
        <taxon>Halomonadaceae</taxon>
        <taxon>Chromohalobacter</taxon>
    </lineage>
</organism>
<accession>Q1QSW1</accession>
<protein>
    <submittedName>
        <fullName evidence="1">Uncharacterized protein</fullName>
    </submittedName>
</protein>
<dbReference type="EMBL" id="CP000285">
    <property type="protein sequence ID" value="ABE60447.1"/>
    <property type="molecule type" value="Genomic_DNA"/>
</dbReference>
<dbReference type="KEGG" id="csa:Csal_3103"/>
<sequence>MQRRSSVTFSIQMSSLTLDFRMLDGASGSHPHVPCHRTRLEAGLGQWRQVLGLAFRQAETRIDELTAIDARHLVPFSCRVGHVEGLTTTARAGLVIRHVSPSLV</sequence>
<proteinExistence type="predicted"/>
<keyword evidence="2" id="KW-1185">Reference proteome</keyword>
<dbReference type="HOGENOM" id="CLU_2245139_0_0_6"/>
<gene>
    <name evidence="1" type="ordered locus">Csal_3103</name>
</gene>
<evidence type="ECO:0000313" key="2">
    <source>
        <dbReference type="Proteomes" id="UP000000239"/>
    </source>
</evidence>
<reference evidence="1 2" key="1">
    <citation type="journal article" date="2011" name="Stand. Genomic Sci.">
        <title>Complete genome sequence of the halophilic and highly halotolerant Chromohalobacter salexigens type strain (1H11(T)).</title>
        <authorList>
            <person name="Copeland A."/>
            <person name="O'Connor K."/>
            <person name="Lucas S."/>
            <person name="Lapidus A."/>
            <person name="Berry K.W."/>
            <person name="Detter J.C."/>
            <person name="Del Rio T.G."/>
            <person name="Hammon N."/>
            <person name="Dalin E."/>
            <person name="Tice H."/>
            <person name="Pitluck S."/>
            <person name="Bruce D."/>
            <person name="Goodwin L."/>
            <person name="Han C."/>
            <person name="Tapia R."/>
            <person name="Saunders E."/>
            <person name="Schmutz J."/>
            <person name="Brettin T."/>
            <person name="Larimer F."/>
            <person name="Land M."/>
            <person name="Hauser L."/>
            <person name="Vargas C."/>
            <person name="Nieto J.J."/>
            <person name="Kyrpides N.C."/>
            <person name="Ivanova N."/>
            <person name="Goker M."/>
            <person name="Klenk H.P."/>
            <person name="Csonka L.N."/>
            <person name="Woyke T."/>
        </authorList>
    </citation>
    <scope>NUCLEOTIDE SEQUENCE [LARGE SCALE GENOMIC DNA]</scope>
    <source>
        <strain evidence="2">ATCC BAA-138 / DSM 3043 / CIP 106854 / NCIMB 13768 / 1H11</strain>
    </source>
</reference>
<evidence type="ECO:0000313" key="1">
    <source>
        <dbReference type="EMBL" id="ABE60447.1"/>
    </source>
</evidence>
<dbReference type="AlphaFoldDB" id="Q1QSW1"/>